<evidence type="ECO:0000256" key="1">
    <source>
        <dbReference type="SAM" id="MobiDB-lite"/>
    </source>
</evidence>
<feature type="region of interest" description="Disordered" evidence="1">
    <location>
        <begin position="38"/>
        <end position="59"/>
    </location>
</feature>
<name>A0A8J5WG27_ZIZPA</name>
<dbReference type="AlphaFoldDB" id="A0A8J5WG27"/>
<reference evidence="2" key="1">
    <citation type="journal article" date="2021" name="bioRxiv">
        <title>Whole Genome Assembly and Annotation of Northern Wild Rice, Zizania palustris L., Supports a Whole Genome Duplication in the Zizania Genus.</title>
        <authorList>
            <person name="Haas M."/>
            <person name="Kono T."/>
            <person name="Macchietto M."/>
            <person name="Millas R."/>
            <person name="McGilp L."/>
            <person name="Shao M."/>
            <person name="Duquette J."/>
            <person name="Hirsch C.N."/>
            <person name="Kimball J."/>
        </authorList>
    </citation>
    <scope>NUCLEOTIDE SEQUENCE</scope>
    <source>
        <tissue evidence="2">Fresh leaf tissue</tissue>
    </source>
</reference>
<gene>
    <name evidence="2" type="ORF">GUJ93_ZPchr0010g7692</name>
</gene>
<comment type="caution">
    <text evidence="2">The sequence shown here is derived from an EMBL/GenBank/DDBJ whole genome shotgun (WGS) entry which is preliminary data.</text>
</comment>
<organism evidence="2 3">
    <name type="scientific">Zizania palustris</name>
    <name type="common">Northern wild rice</name>
    <dbReference type="NCBI Taxonomy" id="103762"/>
    <lineage>
        <taxon>Eukaryota</taxon>
        <taxon>Viridiplantae</taxon>
        <taxon>Streptophyta</taxon>
        <taxon>Embryophyta</taxon>
        <taxon>Tracheophyta</taxon>
        <taxon>Spermatophyta</taxon>
        <taxon>Magnoliopsida</taxon>
        <taxon>Liliopsida</taxon>
        <taxon>Poales</taxon>
        <taxon>Poaceae</taxon>
        <taxon>BOP clade</taxon>
        <taxon>Oryzoideae</taxon>
        <taxon>Oryzeae</taxon>
        <taxon>Zizaniinae</taxon>
        <taxon>Zizania</taxon>
    </lineage>
</organism>
<evidence type="ECO:0000313" key="2">
    <source>
        <dbReference type="EMBL" id="KAG8088759.1"/>
    </source>
</evidence>
<sequence length="129" mass="13696">MQALADLQQAVANLRAYLGLAPVASTLPSFPHGVKCFPTAPSPSSPDAKVEAQGERKDREALNPILIKEAVDQQGEVALMEPSTDDAVLMADKRAMEQVVLVAPLPPSLVAEAEAQGEEERETMPPAKP</sequence>
<evidence type="ECO:0000313" key="3">
    <source>
        <dbReference type="Proteomes" id="UP000729402"/>
    </source>
</evidence>
<dbReference type="EMBL" id="JAAALK010000082">
    <property type="protein sequence ID" value="KAG8088759.1"/>
    <property type="molecule type" value="Genomic_DNA"/>
</dbReference>
<dbReference type="Proteomes" id="UP000729402">
    <property type="component" value="Unassembled WGS sequence"/>
</dbReference>
<accession>A0A8J5WG27</accession>
<keyword evidence="3" id="KW-1185">Reference proteome</keyword>
<feature type="compositionally biased region" description="Basic and acidic residues" evidence="1">
    <location>
        <begin position="48"/>
        <end position="59"/>
    </location>
</feature>
<reference evidence="2" key="2">
    <citation type="submission" date="2021-02" db="EMBL/GenBank/DDBJ databases">
        <authorList>
            <person name="Kimball J.A."/>
            <person name="Haas M.W."/>
            <person name="Macchietto M."/>
            <person name="Kono T."/>
            <person name="Duquette J."/>
            <person name="Shao M."/>
        </authorList>
    </citation>
    <scope>NUCLEOTIDE SEQUENCE</scope>
    <source>
        <tissue evidence="2">Fresh leaf tissue</tissue>
    </source>
</reference>
<protein>
    <submittedName>
        <fullName evidence="2">Uncharacterized protein</fullName>
    </submittedName>
</protein>
<proteinExistence type="predicted"/>